<evidence type="ECO:0000313" key="2">
    <source>
        <dbReference type="Proteomes" id="UP001652445"/>
    </source>
</evidence>
<sequence>MAALTADVLNKCKVLKANKADERVTKALLECKEAALKLTIALDELELIE</sequence>
<keyword evidence="2" id="KW-1185">Reference proteome</keyword>
<proteinExistence type="predicted"/>
<protein>
    <submittedName>
        <fullName evidence="1">Uncharacterized protein</fullName>
    </submittedName>
</protein>
<accession>A0ABT2UTW2</accession>
<dbReference type="Proteomes" id="UP001652445">
    <property type="component" value="Unassembled WGS sequence"/>
</dbReference>
<dbReference type="RefSeq" id="WP_262688733.1">
    <property type="nucleotide sequence ID" value="NZ_JAOQIO010000124.1"/>
</dbReference>
<comment type="caution">
    <text evidence="1">The sequence shown here is derived from an EMBL/GenBank/DDBJ whole genome shotgun (WGS) entry which is preliminary data.</text>
</comment>
<reference evidence="1 2" key="1">
    <citation type="submission" date="2022-09" db="EMBL/GenBank/DDBJ databases">
        <authorList>
            <person name="Han X.L."/>
            <person name="Wang Q."/>
            <person name="Lu T."/>
        </authorList>
    </citation>
    <scope>NUCLEOTIDE SEQUENCE [LARGE SCALE GENOMIC DNA]</scope>
    <source>
        <strain evidence="1 2">WQ 127069</strain>
    </source>
</reference>
<dbReference type="EMBL" id="JAOQIO010000124">
    <property type="protein sequence ID" value="MCU6798053.1"/>
    <property type="molecule type" value="Genomic_DNA"/>
</dbReference>
<evidence type="ECO:0000313" key="1">
    <source>
        <dbReference type="EMBL" id="MCU6798053.1"/>
    </source>
</evidence>
<gene>
    <name evidence="1" type="ORF">OB236_38600</name>
</gene>
<name>A0ABT2UTW2_9BACL</name>
<organism evidence="1 2">
    <name type="scientific">Paenibacillus baimaensis</name>
    <dbReference type="NCBI Taxonomy" id="2982185"/>
    <lineage>
        <taxon>Bacteria</taxon>
        <taxon>Bacillati</taxon>
        <taxon>Bacillota</taxon>
        <taxon>Bacilli</taxon>
        <taxon>Bacillales</taxon>
        <taxon>Paenibacillaceae</taxon>
        <taxon>Paenibacillus</taxon>
    </lineage>
</organism>